<dbReference type="SUPFAM" id="SSF51735">
    <property type="entry name" value="NAD(P)-binding Rossmann-fold domains"/>
    <property type="match status" value="1"/>
</dbReference>
<proteinExistence type="inferred from homology"/>
<dbReference type="Proteomes" id="UP000593890">
    <property type="component" value="Chromosome"/>
</dbReference>
<evidence type="ECO:0000259" key="12">
    <source>
        <dbReference type="Pfam" id="PF05173"/>
    </source>
</evidence>
<organism evidence="13 14">
    <name type="scientific">Solibaculum mannosilyticum</name>
    <dbReference type="NCBI Taxonomy" id="2780922"/>
    <lineage>
        <taxon>Bacteria</taxon>
        <taxon>Bacillati</taxon>
        <taxon>Bacillota</taxon>
        <taxon>Clostridia</taxon>
        <taxon>Eubacteriales</taxon>
        <taxon>Oscillospiraceae</taxon>
        <taxon>Solibaculum</taxon>
    </lineage>
</organism>
<feature type="domain" description="Dihydrodipicolinate reductase N-terminal" evidence="11">
    <location>
        <begin position="3"/>
        <end position="112"/>
    </location>
</feature>
<comment type="function">
    <text evidence="9">Catalyzes the conversion of 4-hydroxy-tetrahydrodipicolinate (HTPA) to tetrahydrodipicolinate.</text>
</comment>
<feature type="binding site" evidence="9">
    <location>
        <position position="143"/>
    </location>
    <ligand>
        <name>(S)-2,3,4,5-tetrahydrodipicolinate</name>
        <dbReference type="ChEBI" id="CHEBI:16845"/>
    </ligand>
</feature>
<gene>
    <name evidence="9 13" type="primary">dapB</name>
    <name evidence="13" type="ORF">C12CBH8_09490</name>
</gene>
<dbReference type="EC" id="1.17.1.8" evidence="9 10"/>
<dbReference type="GO" id="GO:0051287">
    <property type="term" value="F:NAD binding"/>
    <property type="evidence" value="ECO:0007669"/>
    <property type="project" value="UniProtKB-UniRule"/>
</dbReference>
<comment type="pathway">
    <text evidence="9">Amino-acid biosynthesis; L-lysine biosynthesis via DAP pathway; (S)-tetrahydrodipicolinate from L-aspartate: step 4/4.</text>
</comment>
<dbReference type="NCBIfam" id="TIGR00036">
    <property type="entry name" value="dapB"/>
    <property type="match status" value="1"/>
</dbReference>
<dbReference type="UniPathway" id="UPA00034">
    <property type="reaction ID" value="UER00018"/>
</dbReference>
<comment type="catalytic activity">
    <reaction evidence="9">
        <text>(S)-2,3,4,5-tetrahydrodipicolinate + NADP(+) + H2O = (2S,4S)-4-hydroxy-2,3,4,5-tetrahydrodipicolinate + NADPH + H(+)</text>
        <dbReference type="Rhea" id="RHEA:35331"/>
        <dbReference type="ChEBI" id="CHEBI:15377"/>
        <dbReference type="ChEBI" id="CHEBI:15378"/>
        <dbReference type="ChEBI" id="CHEBI:16845"/>
        <dbReference type="ChEBI" id="CHEBI:57783"/>
        <dbReference type="ChEBI" id="CHEBI:58349"/>
        <dbReference type="ChEBI" id="CHEBI:67139"/>
        <dbReference type="EC" id="1.17.1.8"/>
    </reaction>
</comment>
<dbReference type="SUPFAM" id="SSF55347">
    <property type="entry name" value="Glyceraldehyde-3-phosphate dehydrogenase-like, C-terminal domain"/>
    <property type="match status" value="1"/>
</dbReference>
<feature type="binding site" evidence="9">
    <location>
        <begin position="8"/>
        <end position="13"/>
    </location>
    <ligand>
        <name>NAD(+)</name>
        <dbReference type="ChEBI" id="CHEBI:57540"/>
    </ligand>
</feature>
<evidence type="ECO:0000259" key="11">
    <source>
        <dbReference type="Pfam" id="PF01113"/>
    </source>
</evidence>
<evidence type="ECO:0000313" key="14">
    <source>
        <dbReference type="Proteomes" id="UP000593890"/>
    </source>
</evidence>
<dbReference type="GO" id="GO:0009089">
    <property type="term" value="P:lysine biosynthetic process via diaminopimelate"/>
    <property type="evidence" value="ECO:0007669"/>
    <property type="project" value="UniProtKB-UniRule"/>
</dbReference>
<protein>
    <recommendedName>
        <fullName evidence="9 10">4-hydroxy-tetrahydrodipicolinate reductase</fullName>
        <shortName evidence="9">HTPA reductase</shortName>
        <ecNumber evidence="9 10">1.17.1.8</ecNumber>
    </recommendedName>
</protein>
<accession>A0A7I8D0K3</accession>
<evidence type="ECO:0000256" key="3">
    <source>
        <dbReference type="ARBA" id="ARBA00022605"/>
    </source>
</evidence>
<feature type="domain" description="Dihydrodipicolinate reductase C-terminal" evidence="12">
    <location>
        <begin position="115"/>
        <end position="248"/>
    </location>
</feature>
<dbReference type="InterPro" id="IPR023940">
    <property type="entry name" value="DHDPR_bac"/>
</dbReference>
<dbReference type="PIRSF" id="PIRSF000161">
    <property type="entry name" value="DHPR"/>
    <property type="match status" value="1"/>
</dbReference>
<keyword evidence="6 9" id="KW-0560">Oxidoreductase</keyword>
<dbReference type="PROSITE" id="PS01298">
    <property type="entry name" value="DAPB"/>
    <property type="match status" value="1"/>
</dbReference>
<dbReference type="GO" id="GO:0005829">
    <property type="term" value="C:cytosol"/>
    <property type="evidence" value="ECO:0007669"/>
    <property type="project" value="TreeGrafter"/>
</dbReference>
<dbReference type="InterPro" id="IPR000846">
    <property type="entry name" value="DapB_N"/>
</dbReference>
<evidence type="ECO:0000256" key="9">
    <source>
        <dbReference type="HAMAP-Rule" id="MF_00102"/>
    </source>
</evidence>
<dbReference type="PANTHER" id="PTHR20836">
    <property type="entry name" value="DIHYDRODIPICOLINATE REDUCTASE"/>
    <property type="match status" value="1"/>
</dbReference>
<evidence type="ECO:0000256" key="5">
    <source>
        <dbReference type="ARBA" id="ARBA00022915"/>
    </source>
</evidence>
<dbReference type="GO" id="GO:0008839">
    <property type="term" value="F:4-hydroxy-tetrahydrodipicolinate reductase"/>
    <property type="evidence" value="ECO:0007669"/>
    <property type="project" value="UniProtKB-UniRule"/>
</dbReference>
<dbReference type="GO" id="GO:0019877">
    <property type="term" value="P:diaminopimelate biosynthetic process"/>
    <property type="evidence" value="ECO:0007669"/>
    <property type="project" value="UniProtKB-UniRule"/>
</dbReference>
<keyword evidence="4 9" id="KW-0521">NADP</keyword>
<dbReference type="GO" id="GO:0050661">
    <property type="term" value="F:NADP binding"/>
    <property type="evidence" value="ECO:0007669"/>
    <property type="project" value="UniProtKB-UniRule"/>
</dbReference>
<feature type="binding site" evidence="9">
    <location>
        <begin position="152"/>
        <end position="153"/>
    </location>
    <ligand>
        <name>(S)-2,3,4,5-tetrahydrodipicolinate</name>
        <dbReference type="ChEBI" id="CHEBI:16845"/>
    </ligand>
</feature>
<keyword evidence="14" id="KW-1185">Reference proteome</keyword>
<comment type="caution">
    <text evidence="9">Was originally thought to be a dihydrodipicolinate reductase (DHDPR), catalyzing the conversion of dihydrodipicolinate to tetrahydrodipicolinate. However, it was shown in E.coli that the substrate of the enzymatic reaction is not dihydrodipicolinate (DHDP) but in fact (2S,4S)-4-hydroxy-2,3,4,5-tetrahydrodipicolinic acid (HTPA), the product released by the DapA-catalyzed reaction.</text>
</comment>
<dbReference type="RefSeq" id="WP_215533671.1">
    <property type="nucleotide sequence ID" value="NZ_AP023321.1"/>
</dbReference>
<reference evidence="14" key="1">
    <citation type="submission" date="2020-07" db="EMBL/GenBank/DDBJ databases">
        <title>Complete genome sequencing of Clostridia bacterium strain 12CBH8.</title>
        <authorList>
            <person name="Sakamoto M."/>
            <person name="Murakami T."/>
            <person name="Mori H."/>
        </authorList>
    </citation>
    <scope>NUCLEOTIDE SEQUENCE [LARGE SCALE GENOMIC DNA]</scope>
    <source>
        <strain evidence="14">12CBH8</strain>
    </source>
</reference>
<keyword evidence="2 9" id="KW-0963">Cytoplasm</keyword>
<comment type="similarity">
    <text evidence="1 9">Belongs to the DapB family.</text>
</comment>
<comment type="caution">
    <text evidence="9">Lacks conserved residue(s) required for the propagation of feature annotation.</text>
</comment>
<dbReference type="GO" id="GO:0016726">
    <property type="term" value="F:oxidoreductase activity, acting on CH or CH2 groups, NAD or NADP as acceptor"/>
    <property type="evidence" value="ECO:0007669"/>
    <property type="project" value="UniProtKB-UniRule"/>
</dbReference>
<evidence type="ECO:0000256" key="7">
    <source>
        <dbReference type="ARBA" id="ARBA00023027"/>
    </source>
</evidence>
<name>A0A7I8D0K3_9FIRM</name>
<feature type="binding site" evidence="9">
    <location>
        <begin position="109"/>
        <end position="112"/>
    </location>
    <ligand>
        <name>NAD(+)</name>
        <dbReference type="ChEBI" id="CHEBI:57540"/>
    </ligand>
</feature>
<dbReference type="Gene3D" id="3.30.360.10">
    <property type="entry name" value="Dihydrodipicolinate Reductase, domain 2"/>
    <property type="match status" value="1"/>
</dbReference>
<dbReference type="PANTHER" id="PTHR20836:SF7">
    <property type="entry name" value="4-HYDROXY-TETRAHYDRODIPICOLINATE REDUCTASE"/>
    <property type="match status" value="1"/>
</dbReference>
<dbReference type="KEGG" id="sman:C12CBH8_09490"/>
<dbReference type="FunFam" id="3.30.360.10:FF:000009">
    <property type="entry name" value="4-hydroxy-tetrahydrodipicolinate reductase"/>
    <property type="match status" value="1"/>
</dbReference>
<dbReference type="EMBL" id="AP023321">
    <property type="protein sequence ID" value="BCI60310.1"/>
    <property type="molecule type" value="Genomic_DNA"/>
</dbReference>
<feature type="active site" description="Proton donor/acceptor" evidence="9">
    <location>
        <position position="142"/>
    </location>
</feature>
<sequence>MKNILLNGCNGKMGQVITSCVEQRSDCRIAAGFDINTTMLADYPVFSDPEGYTDDADVIIDFSHPSALSGLLAFAKKRGLPIVVATTGLSPEQVEEVKEASKKIPVFYSGNMSLGINLLMELAKKATAVLGGSFDIEIVEQHHNQKIDAPSGTALMLADCISSALPEQPRYVYDRHSQRKKRDKDEIGIHSIRGGTIVGEHEVIFAGRDEVVTLSHSAHSKEIFATGSVNAALFLIGKQPGLYNMGDLVASKN</sequence>
<dbReference type="Pfam" id="PF05173">
    <property type="entry name" value="DapB_C"/>
    <property type="match status" value="1"/>
</dbReference>
<dbReference type="AlphaFoldDB" id="A0A7I8D0K3"/>
<keyword evidence="3 9" id="KW-0028">Amino-acid biosynthesis</keyword>
<evidence type="ECO:0000256" key="10">
    <source>
        <dbReference type="NCBIfam" id="TIGR00036"/>
    </source>
</evidence>
<dbReference type="InterPro" id="IPR036291">
    <property type="entry name" value="NAD(P)-bd_dom_sf"/>
</dbReference>
<comment type="subcellular location">
    <subcellularLocation>
        <location evidence="9">Cytoplasm</location>
    </subcellularLocation>
</comment>
<feature type="active site" description="Proton donor" evidence="9">
    <location>
        <position position="146"/>
    </location>
</feature>
<evidence type="ECO:0000256" key="6">
    <source>
        <dbReference type="ARBA" id="ARBA00023002"/>
    </source>
</evidence>
<keyword evidence="5 9" id="KW-0220">Diaminopimelate biosynthesis</keyword>
<dbReference type="Gene3D" id="3.40.50.720">
    <property type="entry name" value="NAD(P)-binding Rossmann-like Domain"/>
    <property type="match status" value="1"/>
</dbReference>
<dbReference type="InterPro" id="IPR022664">
    <property type="entry name" value="DapB_N_CS"/>
</dbReference>
<evidence type="ECO:0000256" key="8">
    <source>
        <dbReference type="ARBA" id="ARBA00023154"/>
    </source>
</evidence>
<evidence type="ECO:0000256" key="2">
    <source>
        <dbReference type="ARBA" id="ARBA00022490"/>
    </source>
</evidence>
<evidence type="ECO:0000256" key="1">
    <source>
        <dbReference type="ARBA" id="ARBA00006642"/>
    </source>
</evidence>
<keyword evidence="8 9" id="KW-0457">Lysine biosynthesis</keyword>
<feature type="binding site" evidence="9">
    <location>
        <begin position="85"/>
        <end position="87"/>
    </location>
    <ligand>
        <name>NAD(+)</name>
        <dbReference type="ChEBI" id="CHEBI:57540"/>
    </ligand>
</feature>
<comment type="catalytic activity">
    <reaction evidence="9">
        <text>(S)-2,3,4,5-tetrahydrodipicolinate + NAD(+) + H2O = (2S,4S)-4-hydroxy-2,3,4,5-tetrahydrodipicolinate + NADH + H(+)</text>
        <dbReference type="Rhea" id="RHEA:35323"/>
        <dbReference type="ChEBI" id="CHEBI:15377"/>
        <dbReference type="ChEBI" id="CHEBI:15378"/>
        <dbReference type="ChEBI" id="CHEBI:16845"/>
        <dbReference type="ChEBI" id="CHEBI:57540"/>
        <dbReference type="ChEBI" id="CHEBI:57945"/>
        <dbReference type="ChEBI" id="CHEBI:67139"/>
        <dbReference type="EC" id="1.17.1.8"/>
    </reaction>
</comment>
<comment type="subunit">
    <text evidence="9">Homotetramer.</text>
</comment>
<dbReference type="CDD" id="cd02274">
    <property type="entry name" value="DHDPR_N"/>
    <property type="match status" value="1"/>
</dbReference>
<dbReference type="Pfam" id="PF01113">
    <property type="entry name" value="DapB_N"/>
    <property type="match status" value="1"/>
</dbReference>
<dbReference type="InterPro" id="IPR022663">
    <property type="entry name" value="DapB_C"/>
</dbReference>
<dbReference type="HAMAP" id="MF_00102">
    <property type="entry name" value="DapB"/>
    <property type="match status" value="1"/>
</dbReference>
<evidence type="ECO:0000256" key="4">
    <source>
        <dbReference type="ARBA" id="ARBA00022857"/>
    </source>
</evidence>
<evidence type="ECO:0000313" key="13">
    <source>
        <dbReference type="EMBL" id="BCI60310.1"/>
    </source>
</evidence>
<keyword evidence="7 9" id="KW-0520">NAD</keyword>